<dbReference type="AlphaFoldDB" id="A0A830F4Y2"/>
<proteinExistence type="predicted"/>
<sequence>MAGTGTRVDMHVKALDERVVERAKARGIDALVYAPHFVRLPDIRERAERFSDDDLLVVPAREIFTGTWRNRAHVLALGLSEPVPDFVTLDGAMREFDRQDAAVLAPHPEFLTVSLDERDIDRYTDRLDAIETYNPKHWPSHNRRARELADAYDVPAFASSYAHLAGTVGEVWTTFAADIETEADLVDALHAGADRAVDHRSGLRHTIQCRLEFAHLGWENSYEKLDRLLLSGMEPTHPRHIAYEGRFDDVRVY</sequence>
<dbReference type="InterPro" id="IPR016195">
    <property type="entry name" value="Pol/histidinol_Pase-like"/>
</dbReference>
<dbReference type="SUPFAM" id="SSF89550">
    <property type="entry name" value="PHP domain-like"/>
    <property type="match status" value="1"/>
</dbReference>
<gene>
    <name evidence="1" type="ORF">GCM10009039_21590</name>
</gene>
<dbReference type="PANTHER" id="PTHR42924:SF3">
    <property type="entry name" value="POLYMERASE_HISTIDINOL PHOSPHATASE N-TERMINAL DOMAIN-CONTAINING PROTEIN"/>
    <property type="match status" value="1"/>
</dbReference>
<reference evidence="1" key="1">
    <citation type="journal article" date="2014" name="Int. J. Syst. Evol. Microbiol.">
        <title>Complete genome sequence of Corynebacterium casei LMG S-19264T (=DSM 44701T), isolated from a smear-ripened cheese.</title>
        <authorList>
            <consortium name="US DOE Joint Genome Institute (JGI-PGF)"/>
            <person name="Walter F."/>
            <person name="Albersmeier A."/>
            <person name="Kalinowski J."/>
            <person name="Ruckert C."/>
        </authorList>
    </citation>
    <scope>NUCLEOTIDE SEQUENCE</scope>
    <source>
        <strain evidence="1">JCM 19596</strain>
    </source>
</reference>
<dbReference type="Gene3D" id="3.20.20.140">
    <property type="entry name" value="Metal-dependent hydrolases"/>
    <property type="match status" value="1"/>
</dbReference>
<dbReference type="Pfam" id="PF13263">
    <property type="entry name" value="PHP_C"/>
    <property type="match status" value="1"/>
</dbReference>
<dbReference type="PANTHER" id="PTHR42924">
    <property type="entry name" value="EXONUCLEASE"/>
    <property type="match status" value="1"/>
</dbReference>
<organism evidence="1 2">
    <name type="scientific">Halocalculus aciditolerans</name>
    <dbReference type="NCBI Taxonomy" id="1383812"/>
    <lineage>
        <taxon>Archaea</taxon>
        <taxon>Methanobacteriati</taxon>
        <taxon>Methanobacteriota</taxon>
        <taxon>Stenosarchaea group</taxon>
        <taxon>Halobacteria</taxon>
        <taxon>Halobacteriales</taxon>
        <taxon>Halobacteriaceae</taxon>
        <taxon>Halocalculus</taxon>
    </lineage>
</organism>
<dbReference type="EMBL" id="BMPG01000002">
    <property type="protein sequence ID" value="GGL63370.1"/>
    <property type="molecule type" value="Genomic_DNA"/>
</dbReference>
<accession>A0A830F4Y2</accession>
<protein>
    <submittedName>
        <fullName evidence="1">Metal-dependent phosphoesterase</fullName>
    </submittedName>
</protein>
<reference evidence="1" key="2">
    <citation type="submission" date="2020-09" db="EMBL/GenBank/DDBJ databases">
        <authorList>
            <person name="Sun Q."/>
            <person name="Ohkuma M."/>
        </authorList>
    </citation>
    <scope>NUCLEOTIDE SEQUENCE</scope>
    <source>
        <strain evidence="1">JCM 19596</strain>
    </source>
</reference>
<keyword evidence="2" id="KW-1185">Reference proteome</keyword>
<name>A0A830F4Y2_9EURY</name>
<dbReference type="InterPro" id="IPR052018">
    <property type="entry name" value="PHP_domain"/>
</dbReference>
<dbReference type="Proteomes" id="UP000607197">
    <property type="component" value="Unassembled WGS sequence"/>
</dbReference>
<dbReference type="GO" id="GO:0004534">
    <property type="term" value="F:5'-3' RNA exonuclease activity"/>
    <property type="evidence" value="ECO:0007669"/>
    <property type="project" value="TreeGrafter"/>
</dbReference>
<evidence type="ECO:0000313" key="2">
    <source>
        <dbReference type="Proteomes" id="UP000607197"/>
    </source>
</evidence>
<evidence type="ECO:0000313" key="1">
    <source>
        <dbReference type="EMBL" id="GGL63370.1"/>
    </source>
</evidence>
<comment type="caution">
    <text evidence="1">The sequence shown here is derived from an EMBL/GenBank/DDBJ whole genome shotgun (WGS) entry which is preliminary data.</text>
</comment>
<dbReference type="GO" id="GO:0035312">
    <property type="term" value="F:5'-3' DNA exonuclease activity"/>
    <property type="evidence" value="ECO:0007669"/>
    <property type="project" value="TreeGrafter"/>
</dbReference>